<feature type="compositionally biased region" description="Basic residues" evidence="2">
    <location>
        <begin position="230"/>
        <end position="240"/>
    </location>
</feature>
<feature type="compositionally biased region" description="Basic and acidic residues" evidence="2">
    <location>
        <begin position="202"/>
        <end position="212"/>
    </location>
</feature>
<dbReference type="Pfam" id="PF00498">
    <property type="entry name" value="FHA"/>
    <property type="match status" value="1"/>
</dbReference>
<feature type="compositionally biased region" description="Polar residues" evidence="2">
    <location>
        <begin position="656"/>
        <end position="668"/>
    </location>
</feature>
<feature type="compositionally biased region" description="Basic residues" evidence="2">
    <location>
        <begin position="286"/>
        <end position="303"/>
    </location>
</feature>
<dbReference type="InterPro" id="IPR041591">
    <property type="entry name" value="OCRE"/>
</dbReference>
<dbReference type="CDD" id="cd16164">
    <property type="entry name" value="OCRE_VG5Q"/>
    <property type="match status" value="1"/>
</dbReference>
<evidence type="ECO:0008006" key="7">
    <source>
        <dbReference type="Google" id="ProtNLM"/>
    </source>
</evidence>
<dbReference type="InterPro" id="IPR008984">
    <property type="entry name" value="SMAD_FHA_dom_sf"/>
</dbReference>
<dbReference type="PROSITE" id="PS50174">
    <property type="entry name" value="G_PATCH"/>
    <property type="match status" value="1"/>
</dbReference>
<feature type="compositionally biased region" description="Basic residues" evidence="2">
    <location>
        <begin position="317"/>
        <end position="329"/>
    </location>
</feature>
<dbReference type="SUPFAM" id="SSF49879">
    <property type="entry name" value="SMAD/FHA domain"/>
    <property type="match status" value="1"/>
</dbReference>
<dbReference type="Pfam" id="PF01585">
    <property type="entry name" value="G-patch"/>
    <property type="match status" value="1"/>
</dbReference>
<reference evidence="6" key="1">
    <citation type="submission" date="2023-11" db="UniProtKB">
        <authorList>
            <consortium name="WormBaseParasite"/>
        </authorList>
    </citation>
    <scope>IDENTIFICATION</scope>
</reference>
<evidence type="ECO:0000256" key="2">
    <source>
        <dbReference type="SAM" id="MobiDB-lite"/>
    </source>
</evidence>
<evidence type="ECO:0000259" key="3">
    <source>
        <dbReference type="PROSITE" id="PS50006"/>
    </source>
</evidence>
<name>A0AA85A666_9TREM</name>
<dbReference type="Pfam" id="PF17780">
    <property type="entry name" value="OCRE"/>
    <property type="match status" value="1"/>
</dbReference>
<dbReference type="Proteomes" id="UP000050790">
    <property type="component" value="Unassembled WGS sequence"/>
</dbReference>
<feature type="domain" description="G-patch" evidence="4">
    <location>
        <begin position="614"/>
        <end position="661"/>
    </location>
</feature>
<sequence length="692" mass="78736">MRLLKGGDQVYGGLIRHWYWLTNKFREMEFDVFEKLSELETEIHILKKELEEKDAFIQNLMDKNTDLERRLLSLDQNSVTGENNLSRVKEVAPNGSNTTDSKTYGASIANMLKETSEAVVRNTGYTFDERTGLYYDHKSGYYYDPENQLFYEPKTGTYYKYNSETGEYTNYTASEDDAMNSKFKEFSHPVYAHLLKKMQQRHKAEKENDHGYLSKTVSRHSRSTSSDIGHRRRRRSRSHSGSRYCRSYYKHRCESPSFHGHTRRRQKSYRYSHRSGSSRSDESRYKRSKHRRRKHSHRRRHRSSSTTGSVCSYKSRNLTHSKKKKRKNRSPTDSSGSTSSSSNPLKQKPKSLIKEEVITSLSADPVVYPPCVRLMVLASQYAQTGQLFIITSQESIEGKGCIGKSSHLCPYAHLTNDPEISELHCEVIYDTDSRQYSLLDRGSNFTTTINGITLTKCKSSVLRHGDIIRLGSTRLLVHIHNGNETCGQCDPDEIKAALNSIIDVNETINSTNDDMNTENLTETIPTHSSKDAERRAKLDEIKKKYGLKFPRIRPQAKTDRQYMDRAAQRRAIEANLKAAGYPLPPAPGVIKQQIIKTPLITRATPASVYKPIGDENKGAKLLAKMGWTPGQGLGKSKTGISEPITVSLRVNPQAGLGSSNLSNNTIPIDSTPRELSQAYIRAKTKERFDKLS</sequence>
<feature type="compositionally biased region" description="Polar residues" evidence="2">
    <location>
        <begin position="306"/>
        <end position="316"/>
    </location>
</feature>
<feature type="domain" description="FHA" evidence="3">
    <location>
        <begin position="402"/>
        <end position="454"/>
    </location>
</feature>
<dbReference type="PANTHER" id="PTHR23106">
    <property type="entry name" value="ANGIOGENIC FACTOR WITH G PATCH AND FHA DOMAINS 1"/>
    <property type="match status" value="1"/>
</dbReference>
<evidence type="ECO:0000259" key="4">
    <source>
        <dbReference type="PROSITE" id="PS50174"/>
    </source>
</evidence>
<dbReference type="SMART" id="SM00443">
    <property type="entry name" value="G_patch"/>
    <property type="match status" value="1"/>
</dbReference>
<feature type="compositionally biased region" description="Low complexity" evidence="2">
    <location>
        <begin position="331"/>
        <end position="342"/>
    </location>
</feature>
<evidence type="ECO:0000313" key="5">
    <source>
        <dbReference type="Proteomes" id="UP000050790"/>
    </source>
</evidence>
<keyword evidence="1" id="KW-0175">Coiled coil</keyword>
<proteinExistence type="predicted"/>
<dbReference type="Gene3D" id="2.60.200.20">
    <property type="match status" value="1"/>
</dbReference>
<accession>A0AA85A666</accession>
<dbReference type="InterPro" id="IPR035624">
    <property type="entry name" value="AGGF1_OCRE"/>
</dbReference>
<dbReference type="PANTHER" id="PTHR23106:SF24">
    <property type="entry name" value="ANGIOGENIC FACTOR WITH G PATCH AND FHA DOMAINS 1"/>
    <property type="match status" value="1"/>
</dbReference>
<feature type="coiled-coil region" evidence="1">
    <location>
        <begin position="36"/>
        <end position="77"/>
    </location>
</feature>
<evidence type="ECO:0000256" key="1">
    <source>
        <dbReference type="SAM" id="Coils"/>
    </source>
</evidence>
<evidence type="ECO:0000313" key="6">
    <source>
        <dbReference type="WBParaSite" id="SMRG1_66340.1"/>
    </source>
</evidence>
<dbReference type="PROSITE" id="PS50006">
    <property type="entry name" value="FHA_DOMAIN"/>
    <property type="match status" value="1"/>
</dbReference>
<dbReference type="InterPro" id="IPR000253">
    <property type="entry name" value="FHA_dom"/>
</dbReference>
<feature type="region of interest" description="Disordered" evidence="2">
    <location>
        <begin position="654"/>
        <end position="673"/>
    </location>
</feature>
<organism evidence="5 6">
    <name type="scientific">Schistosoma margrebowiei</name>
    <dbReference type="NCBI Taxonomy" id="48269"/>
    <lineage>
        <taxon>Eukaryota</taxon>
        <taxon>Metazoa</taxon>
        <taxon>Spiralia</taxon>
        <taxon>Lophotrochozoa</taxon>
        <taxon>Platyhelminthes</taxon>
        <taxon>Trematoda</taxon>
        <taxon>Digenea</taxon>
        <taxon>Strigeidida</taxon>
        <taxon>Schistosomatoidea</taxon>
        <taxon>Schistosomatidae</taxon>
        <taxon>Schistosoma</taxon>
    </lineage>
</organism>
<dbReference type="InterPro" id="IPR000467">
    <property type="entry name" value="G_patch_dom"/>
</dbReference>
<dbReference type="WBParaSite" id="SMRG1_66340.1">
    <property type="protein sequence ID" value="SMRG1_66340.1"/>
    <property type="gene ID" value="SMRG1_66340"/>
</dbReference>
<dbReference type="AlphaFoldDB" id="A0AA85A666"/>
<feature type="region of interest" description="Disordered" evidence="2">
    <location>
        <begin position="197"/>
        <end position="350"/>
    </location>
</feature>
<feature type="compositionally biased region" description="Basic residues" evidence="2">
    <location>
        <begin position="260"/>
        <end position="273"/>
    </location>
</feature>
<protein>
    <recommendedName>
        <fullName evidence="7">G-patch domain-containing protein</fullName>
    </recommendedName>
</protein>
<dbReference type="InterPro" id="IPR053027">
    <property type="entry name" value="AGGF1"/>
</dbReference>
<dbReference type="GO" id="GO:0003676">
    <property type="term" value="F:nucleic acid binding"/>
    <property type="evidence" value="ECO:0007669"/>
    <property type="project" value="InterPro"/>
</dbReference>